<dbReference type="HOGENOM" id="CLU_004077_0_0_1"/>
<dbReference type="eggNOG" id="ENOG502T47U">
    <property type="taxonomic scope" value="Eukaryota"/>
</dbReference>
<protein>
    <submittedName>
        <fullName evidence="2">Uncharacterized protein</fullName>
    </submittedName>
</protein>
<dbReference type="GeneID" id="19160174"/>
<feature type="region of interest" description="Disordered" evidence="1">
    <location>
        <begin position="197"/>
        <end position="226"/>
    </location>
</feature>
<proteinExistence type="predicted"/>
<keyword evidence="3" id="KW-1185">Reference proteome</keyword>
<organism evidence="2 3">
    <name type="scientific">Capronia coronata CBS 617.96</name>
    <dbReference type="NCBI Taxonomy" id="1182541"/>
    <lineage>
        <taxon>Eukaryota</taxon>
        <taxon>Fungi</taxon>
        <taxon>Dikarya</taxon>
        <taxon>Ascomycota</taxon>
        <taxon>Pezizomycotina</taxon>
        <taxon>Eurotiomycetes</taxon>
        <taxon>Chaetothyriomycetidae</taxon>
        <taxon>Chaetothyriales</taxon>
        <taxon>Herpotrichiellaceae</taxon>
        <taxon>Capronia</taxon>
    </lineage>
</organism>
<feature type="compositionally biased region" description="Basic and acidic residues" evidence="1">
    <location>
        <begin position="1274"/>
        <end position="1286"/>
    </location>
</feature>
<evidence type="ECO:0000256" key="1">
    <source>
        <dbReference type="SAM" id="MobiDB-lite"/>
    </source>
</evidence>
<comment type="caution">
    <text evidence="2">The sequence shown here is derived from an EMBL/GenBank/DDBJ whole genome shotgun (WGS) entry which is preliminary data.</text>
</comment>
<evidence type="ECO:0000313" key="2">
    <source>
        <dbReference type="EMBL" id="EXJ88369.1"/>
    </source>
</evidence>
<dbReference type="Proteomes" id="UP000019484">
    <property type="component" value="Unassembled WGS sequence"/>
</dbReference>
<feature type="region of interest" description="Disordered" evidence="1">
    <location>
        <begin position="1427"/>
        <end position="1456"/>
    </location>
</feature>
<dbReference type="OrthoDB" id="5328614at2759"/>
<gene>
    <name evidence="2" type="ORF">A1O1_05299</name>
</gene>
<feature type="region of interest" description="Disordered" evidence="1">
    <location>
        <begin position="550"/>
        <end position="573"/>
    </location>
</feature>
<feature type="compositionally biased region" description="Low complexity" evidence="1">
    <location>
        <begin position="623"/>
        <end position="636"/>
    </location>
</feature>
<sequence length="1530" mass="167076">MPTEFDFAEVTLHIIPKKGTETETGAEIKASSPKTFSFDVTFVRKYVANPQDEDGGVGSTQVDVPAQEPVLIHDSLRITRSEPFGKDVVLHDVYLGEPLKFKFLYADGRTAVEKTAILRKDPAGDTDGSPENTISTTIELSKEDIERMEAIPSRPGEVLSDIKRSARLVSLDPQLQQINFPLAQLLVVPIRFNDLPPGNPIDPSKSRSGQPSLGETTPTQWKGSGFEDIVRSETPRSKPVTGSKICETSIADAILGLNWKHTRVAVDGSFTATFEPGSWNAWAWMLFGGGAQHPIIGLVVEPLAFSIDRTRSIFLPQPAKRSEAQPGSDDGASKTTASAPSTQQPTKTGRGRVPVDVSAAELATNPDVYTEDPGAFCRPFSNPQRVLSERSFFSVLRTEMPAISAESSVKLEEPAQLDFDPPKDMLAALRESTSSAIIAPSITLTMSEVPTVATGKGFRTDIGQGLAMYLDRLPEELQKHYSKLSHSRVEMSATQPLQWNSESTRYQATTVARGHILEFRVRTRSNGYSLGGVAKTLTLAPRQTKRIQKISWSRAEQSSRAETQDSQDAVDDLVSHENSYENAVAANLTEWAQGSSKSKVSAAAFAAGGILGQLPIAVGGGAATSTATSGSQQSGGRDASAKEEGQWRGAIERHGESVRKFESTIVQEVAQEEEVTGTVEVVRNINYAHSLTVIYHNILRHQRVDTEFAGVRECLFVPFSMKPFTMARAYRWRETIRRILRDRRFNHAMEYLRDVLTGFRSSTIPPGRRADHAIRSMYGSVYIELGIARPMDNDKGEFSQDSWTTLTSLLGLPTRATWQSLAGLSDLNREPEFQRLYAPGIAAKWCNSLQLWGANRNLEADFTLATRHVFGRQVRVDFQVDTSNMNLGRAQLTTLVVRATRGLPPGSLANVRSINYTYQTDYVTRSISLGQGANDLVDPTSGGVDREGAAFQSPITLFEAQNLRMELVHDTMELLQHLNEHIEYYHRMIWWYMDRDRLFMLLDGFYVPRLKPETSIANIVERNPLGVAGNSLIFRVSAGCFLGTPELPTANDLDSWYRSSGPPADPMHISLPTDGLYAQTVMDECEALEEHYGSLDWALNDADPELGSIDANLLTSRRSDPNVGTTPTKLPDTLISLQNASPAPAPQGFDGILGTIGNANLFRDMAGLAGTQGLAAQGLETTSGLAANALNQAAALKLAEMASKTSATANADRKLATLQRAVKKELIKDEAVVSQIATDIQADSNGIPPTQPKASEEITPRECGEVIKILEGEQKKGNITNEEKKDGIRKRTRNLPGGRSPAPSEKLYPLTIEFVGISDRPLAGHWECSLGQVRLVDNKNTLVEIARGEGEDLSEPGIVKMVLPRIRGRHSSIYTLLVKGYIFDGFMTPAQPAWMEQKLNNVNIPDQLLDQNGSVTATVRAMHGKVTTSKTTGKELSNDINQGRKSGGESSGSVSIEGDPSAVFGAGGKLVDFIAELAKGIATLKGEGSVTVSGELSSGETQSKLEKIEETQTWEIEYYTGTFEHVVEVI</sequence>
<evidence type="ECO:0000313" key="3">
    <source>
        <dbReference type="Proteomes" id="UP000019484"/>
    </source>
</evidence>
<feature type="region of interest" description="Disordered" evidence="1">
    <location>
        <begin position="622"/>
        <end position="648"/>
    </location>
</feature>
<feature type="region of interest" description="Disordered" evidence="1">
    <location>
        <begin position="1274"/>
        <end position="1302"/>
    </location>
</feature>
<feature type="region of interest" description="Disordered" evidence="1">
    <location>
        <begin position="316"/>
        <end position="353"/>
    </location>
</feature>
<accession>W9Z1J7</accession>
<reference evidence="2 3" key="1">
    <citation type="submission" date="2013-03" db="EMBL/GenBank/DDBJ databases">
        <title>The Genome Sequence of Capronia coronata CBS 617.96.</title>
        <authorList>
            <consortium name="The Broad Institute Genomics Platform"/>
            <person name="Cuomo C."/>
            <person name="de Hoog S."/>
            <person name="Gorbushina A."/>
            <person name="Walker B."/>
            <person name="Young S.K."/>
            <person name="Zeng Q."/>
            <person name="Gargeya S."/>
            <person name="Fitzgerald M."/>
            <person name="Haas B."/>
            <person name="Abouelleil A."/>
            <person name="Allen A.W."/>
            <person name="Alvarado L."/>
            <person name="Arachchi H.M."/>
            <person name="Berlin A.M."/>
            <person name="Chapman S.B."/>
            <person name="Gainer-Dewar J."/>
            <person name="Goldberg J."/>
            <person name="Griggs A."/>
            <person name="Gujja S."/>
            <person name="Hansen M."/>
            <person name="Howarth C."/>
            <person name="Imamovic A."/>
            <person name="Ireland A."/>
            <person name="Larimer J."/>
            <person name="McCowan C."/>
            <person name="Murphy C."/>
            <person name="Pearson M."/>
            <person name="Poon T.W."/>
            <person name="Priest M."/>
            <person name="Roberts A."/>
            <person name="Saif S."/>
            <person name="Shea T."/>
            <person name="Sisk P."/>
            <person name="Sykes S."/>
            <person name="Wortman J."/>
            <person name="Nusbaum C."/>
            <person name="Birren B."/>
        </authorList>
    </citation>
    <scope>NUCLEOTIDE SEQUENCE [LARGE SCALE GENOMIC DNA]</scope>
    <source>
        <strain evidence="2 3">CBS 617.96</strain>
    </source>
</reference>
<feature type="compositionally biased region" description="Basic and acidic residues" evidence="1">
    <location>
        <begin position="639"/>
        <end position="648"/>
    </location>
</feature>
<dbReference type="EMBL" id="AMWN01000004">
    <property type="protein sequence ID" value="EXJ88369.1"/>
    <property type="molecule type" value="Genomic_DNA"/>
</dbReference>
<feature type="compositionally biased region" description="Polar residues" evidence="1">
    <location>
        <begin position="333"/>
        <end position="347"/>
    </location>
</feature>
<name>W9Z1J7_9EURO</name>
<dbReference type="RefSeq" id="XP_007724375.1">
    <property type="nucleotide sequence ID" value="XM_007726185.1"/>
</dbReference>
<feature type="compositionally biased region" description="Polar residues" evidence="1">
    <location>
        <begin position="206"/>
        <end position="222"/>
    </location>
</feature>